<reference evidence="2 3" key="1">
    <citation type="submission" date="2018-07" db="EMBL/GenBank/DDBJ databases">
        <title>Genomic Encyclopedia of Type Strains, Phase IV (KMG-IV): sequencing the most valuable type-strain genomes for metagenomic binning, comparative biology and taxonomic classification.</title>
        <authorList>
            <person name="Goeker M."/>
        </authorList>
    </citation>
    <scope>NUCLEOTIDE SEQUENCE [LARGE SCALE GENOMIC DNA]</scope>
    <source>
        <strain evidence="2 3">DSM 21634</strain>
    </source>
</reference>
<keyword evidence="1" id="KW-1133">Transmembrane helix</keyword>
<dbReference type="Pfam" id="PF05359">
    <property type="entry name" value="DUF748"/>
    <property type="match status" value="2"/>
</dbReference>
<dbReference type="EMBL" id="QPJK01000002">
    <property type="protein sequence ID" value="RCW73865.1"/>
    <property type="molecule type" value="Genomic_DNA"/>
</dbReference>
<dbReference type="Proteomes" id="UP000252884">
    <property type="component" value="Unassembled WGS sequence"/>
</dbReference>
<keyword evidence="3" id="KW-1185">Reference proteome</keyword>
<dbReference type="GO" id="GO:0005886">
    <property type="term" value="C:plasma membrane"/>
    <property type="evidence" value="ECO:0007669"/>
    <property type="project" value="TreeGrafter"/>
</dbReference>
<dbReference type="InterPro" id="IPR052894">
    <property type="entry name" value="AsmA-related"/>
</dbReference>
<evidence type="ECO:0000313" key="2">
    <source>
        <dbReference type="EMBL" id="RCW73865.1"/>
    </source>
</evidence>
<name>A0A368Y1A7_9BURK</name>
<proteinExistence type="predicted"/>
<keyword evidence="1" id="KW-0812">Transmembrane</keyword>
<dbReference type="PANTHER" id="PTHR30441:SF8">
    <property type="entry name" value="DUF748 DOMAIN-CONTAINING PROTEIN"/>
    <property type="match status" value="1"/>
</dbReference>
<gene>
    <name evidence="2" type="ORF">DES41_102181</name>
</gene>
<evidence type="ECO:0000256" key="1">
    <source>
        <dbReference type="SAM" id="Phobius"/>
    </source>
</evidence>
<keyword evidence="1" id="KW-0472">Membrane</keyword>
<dbReference type="OrthoDB" id="9757969at2"/>
<evidence type="ECO:0000313" key="3">
    <source>
        <dbReference type="Proteomes" id="UP000252884"/>
    </source>
</evidence>
<feature type="transmembrane region" description="Helical" evidence="1">
    <location>
        <begin position="16"/>
        <end position="38"/>
    </location>
</feature>
<organism evidence="2 3">
    <name type="scientific">Pseudorhodoferax soli</name>
    <dbReference type="NCBI Taxonomy" id="545864"/>
    <lineage>
        <taxon>Bacteria</taxon>
        <taxon>Pseudomonadati</taxon>
        <taxon>Pseudomonadota</taxon>
        <taxon>Betaproteobacteria</taxon>
        <taxon>Burkholderiales</taxon>
        <taxon>Comamonadaceae</taxon>
    </lineage>
</organism>
<dbReference type="GO" id="GO:0090313">
    <property type="term" value="P:regulation of protein targeting to membrane"/>
    <property type="evidence" value="ECO:0007669"/>
    <property type="project" value="TreeGrafter"/>
</dbReference>
<comment type="caution">
    <text evidence="2">The sequence shown here is derived from an EMBL/GenBank/DDBJ whole genome shotgun (WGS) entry which is preliminary data.</text>
</comment>
<dbReference type="InterPro" id="IPR008023">
    <property type="entry name" value="DUF748"/>
</dbReference>
<dbReference type="PANTHER" id="PTHR30441">
    <property type="entry name" value="DUF748 DOMAIN-CONTAINING PROTEIN"/>
    <property type="match status" value="1"/>
</dbReference>
<sequence>MLAALRSRISLRLQRLILALLGLAFFWSAGMLWVPWLLKPQAERAIGEALGRSVQIGTVEFRPWSLELTLQDLAVRTQDGAGDQLHVGQIYVNAALDSLWRLAPVLDALEVSQPRLRLRQQSPGHYDIDDILARLSAPSDKPPGEPPKFALYNLALMDGSVEVQDDVVGRQHSLRGLQLGLPFLSNLQADREIQTQPRLAFTLNGSAFDSSAQSTPFLDSRKTAAHFSIRGFDVQPYLPYWPQGLPVKLQAGVLEADLALDFEQTPAASVVVKGRLGLHGLRLHDVGGGELLQVERIALDVAELRPLQRVLRLASLQIDGPQLRVERDGGGQFNLLPAATAAAEPAPAAEPAAPAPAWSVVLDKAALQGGRIAWRDQLAAPGGPPAELSVDQLTLALQDLAYPFAHPMRLQGSARIGGAAALAFEGSATDKAADLQAALDKAPLELGAPYLAAVFKPRLKGELSARVALAWKAEGGLVLNAEQLSVTQLALATAEPTDIRKLEVRDARVDLANRSVDVGRVQVERPRLALARDAKGRWMFEDWLVPARAEAHPAPAPAGAPWRVGLRSVEVDEGALGYADQSTARPVALAVSALKLRAGPVQLDQRAHPVPVELSAAVAAGKTTPGKLSLRGQLALEPLVLQADLDLQQLPLHALEPYFGEALNVRLQRADTSFKGSLRYAAQSGGPALRVAGDLGIDDLRAQQGSGDTAQAANGRDLLTWNTLRLRGLALEMAPGAALALAVKETALSDFYARVIVDETGRINLQDLVKAAPADASAAAAPAAPAPNIRFGPIQVQGGRVLFSDRFVKPNYTANLTELQGRLSAFDSAGAAGGQPAMADLTLRGRAEGTASLEIDGKLNPLAKPLALDIRAKVRDLELPPLSPYSVKYAGHGIQRGKLSVDLHYEVLPNGQLTASNSLVLNQLTFGDPVPGAPASLPVRLATALLADRHGVIDLNLPIQGSLNDPQFSIGPVILKILGNLILKAVTSPFSLLASAFGGGGEELGQVSFAPGVATLDKEAEQRLGKVARALTDRPGLKLSVIGTASPEAEREALKRARLGRMVQAEKRREVVAAGQPLPAQGAGAPPTVVSAEEYPALLKSLYARAELASKPRNALGVAKELPLADMEALLLADMQVSDESVRNLAVQRSVAVRDYLAAQQVPLERLFLGAPRTVASETGWSPHAELELATP</sequence>
<accession>A0A368Y1A7</accession>
<protein>
    <submittedName>
        <fullName evidence="2">Uncharacterized protein DUF748</fullName>
    </submittedName>
</protein>
<dbReference type="AlphaFoldDB" id="A0A368Y1A7"/>